<dbReference type="GO" id="GO:0016020">
    <property type="term" value="C:membrane"/>
    <property type="evidence" value="ECO:0007669"/>
    <property type="project" value="TreeGrafter"/>
</dbReference>
<dbReference type="PANTHER" id="PTHR43272:SF32">
    <property type="entry name" value="AMP-DEPENDENT SYNTHETASE_LIGASE DOMAIN-CONTAINING PROTEIN"/>
    <property type="match status" value="1"/>
</dbReference>
<proteinExistence type="predicted"/>
<evidence type="ECO:0000313" key="7">
    <source>
        <dbReference type="Proteomes" id="UP001165289"/>
    </source>
</evidence>
<dbReference type="Gene3D" id="3.40.50.12780">
    <property type="entry name" value="N-terminal domain of ligase-like"/>
    <property type="match status" value="1"/>
</dbReference>
<dbReference type="Pfam" id="PF23562">
    <property type="entry name" value="AMP-binding_C_3"/>
    <property type="match status" value="1"/>
</dbReference>
<keyword evidence="3" id="KW-0443">Lipid metabolism</keyword>
<dbReference type="AlphaFoldDB" id="A0AAV7JZR1"/>
<keyword evidence="1 6" id="KW-0436">Ligase</keyword>
<dbReference type="SUPFAM" id="SSF56801">
    <property type="entry name" value="Acetyl-CoA synthetase-like"/>
    <property type="match status" value="1"/>
</dbReference>
<evidence type="ECO:0000256" key="2">
    <source>
        <dbReference type="ARBA" id="ARBA00022832"/>
    </source>
</evidence>
<reference evidence="6 7" key="1">
    <citation type="journal article" date="2023" name="BMC Biol.">
        <title>The compact genome of the sponge Oopsacas minuta (Hexactinellida) is lacking key metazoan core genes.</title>
        <authorList>
            <person name="Santini S."/>
            <person name="Schenkelaars Q."/>
            <person name="Jourda C."/>
            <person name="Duchesne M."/>
            <person name="Belahbib H."/>
            <person name="Rocher C."/>
            <person name="Selva M."/>
            <person name="Riesgo A."/>
            <person name="Vervoort M."/>
            <person name="Leys S.P."/>
            <person name="Kodjabachian L."/>
            <person name="Le Bivic A."/>
            <person name="Borchiellini C."/>
            <person name="Claverie J.M."/>
            <person name="Renard E."/>
        </authorList>
    </citation>
    <scope>NUCLEOTIDE SEQUENCE [LARGE SCALE GENOMIC DNA]</scope>
    <source>
        <strain evidence="6">SPO-2</strain>
    </source>
</reference>
<accession>A0AAV7JZR1</accession>
<dbReference type="InterPro" id="IPR042099">
    <property type="entry name" value="ANL_N_sf"/>
</dbReference>
<sequence>MAQVVPDWVTEPNAEITIRVGKEGISAIPPRTIPDLIKGSFSKFGSNKAWNVKRAGKWEYITITEMYEQCMRVAKSLLAVGLKRFEGVSIMGFNSPEWIMAELGTIMAGGLATGIYTTNNVETTKYILENSGSHVAIGEHSLILEKLLEAGKGIEGMKFVQYSPVPVEQSQRERGVISWEEFLQLGKDVKTEDVEAIISTQKPGQCTNLVYTSGTTGMPKGVMLCHDNMTWFPTLIGDVYGFKQGQIIVSYLPFSHLGGQIFDVFLPFTFGYKVYFAESDAMSGSLLNTIKEVEPNLLFGVPRVWELILEKIEPDIRNGKIKIEDIAKLIGLSNADVLLTGAAFTSPEVFKLFDSAGLTLYNIYGTTENSGPVTLCTPNANKVISVGKPAEGTEIIINQPNSIGEGEVFIKTRGNFMGYLKNPEKTAESMDADGWFHSGDIGSLDSEGYLWINGRMKELIVISTGLNVSPIPIEQEMKKELKLCAFCVVVGEAKQHFNMLVTLKSKLSPAGIPTDDLDDEAVGICKSLGVEVNKISEAKESVIVNKYIQDGINRANERAMNHLCLIKKFTILPLNFSINTNELTPTGKLKRLYVVKKYYDVIEKMYA</sequence>
<dbReference type="Pfam" id="PF00501">
    <property type="entry name" value="AMP-binding"/>
    <property type="match status" value="1"/>
</dbReference>
<evidence type="ECO:0000256" key="1">
    <source>
        <dbReference type="ARBA" id="ARBA00022598"/>
    </source>
</evidence>
<dbReference type="EMBL" id="JAKMXF010000222">
    <property type="protein sequence ID" value="KAI6654315.1"/>
    <property type="molecule type" value="Genomic_DNA"/>
</dbReference>
<gene>
    <name evidence="6" type="ORF">LOD99_713</name>
</gene>
<dbReference type="Proteomes" id="UP001165289">
    <property type="component" value="Unassembled WGS sequence"/>
</dbReference>
<evidence type="ECO:0000256" key="3">
    <source>
        <dbReference type="ARBA" id="ARBA00023098"/>
    </source>
</evidence>
<evidence type="ECO:0000259" key="5">
    <source>
        <dbReference type="Pfam" id="PF00501"/>
    </source>
</evidence>
<keyword evidence="7" id="KW-1185">Reference proteome</keyword>
<dbReference type="PANTHER" id="PTHR43272">
    <property type="entry name" value="LONG-CHAIN-FATTY-ACID--COA LIGASE"/>
    <property type="match status" value="1"/>
</dbReference>
<organism evidence="6 7">
    <name type="scientific">Oopsacas minuta</name>
    <dbReference type="NCBI Taxonomy" id="111878"/>
    <lineage>
        <taxon>Eukaryota</taxon>
        <taxon>Metazoa</taxon>
        <taxon>Porifera</taxon>
        <taxon>Hexactinellida</taxon>
        <taxon>Hexasterophora</taxon>
        <taxon>Lyssacinosida</taxon>
        <taxon>Leucopsacidae</taxon>
        <taxon>Oopsacas</taxon>
    </lineage>
</organism>
<dbReference type="EC" id="6.2.1.3" evidence="4"/>
<dbReference type="PROSITE" id="PS00455">
    <property type="entry name" value="AMP_BINDING"/>
    <property type="match status" value="1"/>
</dbReference>
<keyword evidence="2" id="KW-0276">Fatty acid metabolism</keyword>
<dbReference type="GO" id="GO:0004467">
    <property type="term" value="F:long-chain fatty acid-CoA ligase activity"/>
    <property type="evidence" value="ECO:0007669"/>
    <property type="project" value="UniProtKB-EC"/>
</dbReference>
<comment type="caution">
    <text evidence="6">The sequence shown here is derived from an EMBL/GenBank/DDBJ whole genome shotgun (WGS) entry which is preliminary data.</text>
</comment>
<dbReference type="InterPro" id="IPR020845">
    <property type="entry name" value="AMP-binding_CS"/>
</dbReference>
<protein>
    <recommendedName>
        <fullName evidence="4">long-chain-fatty-acid--CoA ligase</fullName>
        <ecNumber evidence="4">6.2.1.3</ecNumber>
    </recommendedName>
</protein>
<feature type="domain" description="AMP-dependent synthetase/ligase" evidence="5">
    <location>
        <begin position="56"/>
        <end position="420"/>
    </location>
</feature>
<evidence type="ECO:0000313" key="6">
    <source>
        <dbReference type="EMBL" id="KAI6654315.1"/>
    </source>
</evidence>
<dbReference type="GO" id="GO:0005783">
    <property type="term" value="C:endoplasmic reticulum"/>
    <property type="evidence" value="ECO:0007669"/>
    <property type="project" value="TreeGrafter"/>
</dbReference>
<evidence type="ECO:0000256" key="4">
    <source>
        <dbReference type="ARBA" id="ARBA00026121"/>
    </source>
</evidence>
<dbReference type="InterPro" id="IPR000873">
    <property type="entry name" value="AMP-dep_synth/lig_dom"/>
</dbReference>
<name>A0AAV7JZR1_9METZ</name>